<evidence type="ECO:0000259" key="1">
    <source>
        <dbReference type="Pfam" id="PF00112"/>
    </source>
</evidence>
<protein>
    <recommendedName>
        <fullName evidence="1">Peptidase C1A papain C-terminal domain-containing protein</fullName>
    </recommendedName>
</protein>
<organism evidence="2 3">
    <name type="scientific">Ranatra chinensis</name>
    <dbReference type="NCBI Taxonomy" id="642074"/>
    <lineage>
        <taxon>Eukaryota</taxon>
        <taxon>Metazoa</taxon>
        <taxon>Ecdysozoa</taxon>
        <taxon>Arthropoda</taxon>
        <taxon>Hexapoda</taxon>
        <taxon>Insecta</taxon>
        <taxon>Pterygota</taxon>
        <taxon>Neoptera</taxon>
        <taxon>Paraneoptera</taxon>
        <taxon>Hemiptera</taxon>
        <taxon>Heteroptera</taxon>
        <taxon>Panheteroptera</taxon>
        <taxon>Nepomorpha</taxon>
        <taxon>Nepidae</taxon>
        <taxon>Ranatrinae</taxon>
        <taxon>Ranatra</taxon>
    </lineage>
</organism>
<dbReference type="InterPro" id="IPR038765">
    <property type="entry name" value="Papain-like_cys_pep_sf"/>
</dbReference>
<comment type="caution">
    <text evidence="2">The sequence shown here is derived from an EMBL/GenBank/DDBJ whole genome shotgun (WGS) entry which is preliminary data.</text>
</comment>
<name>A0ABD0YY88_9HEMI</name>
<proteinExistence type="predicted"/>
<dbReference type="Gene3D" id="3.90.70.10">
    <property type="entry name" value="Cysteine proteinases"/>
    <property type="match status" value="1"/>
</dbReference>
<dbReference type="SUPFAM" id="SSF54001">
    <property type="entry name" value="Cysteine proteinases"/>
    <property type="match status" value="1"/>
</dbReference>
<accession>A0ABD0YY88</accession>
<dbReference type="InterPro" id="IPR000668">
    <property type="entry name" value="Peptidase_C1A_C"/>
</dbReference>
<keyword evidence="3" id="KW-1185">Reference proteome</keyword>
<dbReference type="Proteomes" id="UP001558652">
    <property type="component" value="Unassembled WGS sequence"/>
</dbReference>
<evidence type="ECO:0000313" key="3">
    <source>
        <dbReference type="Proteomes" id="UP001558652"/>
    </source>
</evidence>
<dbReference type="EMBL" id="JBFDAA010000001">
    <property type="protein sequence ID" value="KAL1140900.1"/>
    <property type="molecule type" value="Genomic_DNA"/>
</dbReference>
<dbReference type="Pfam" id="PF00112">
    <property type="entry name" value="Peptidase_C1"/>
    <property type="match status" value="1"/>
</dbReference>
<evidence type="ECO:0000313" key="2">
    <source>
        <dbReference type="EMBL" id="KAL1140900.1"/>
    </source>
</evidence>
<dbReference type="AlphaFoldDB" id="A0ABD0YY88"/>
<reference evidence="2 3" key="1">
    <citation type="submission" date="2024-07" db="EMBL/GenBank/DDBJ databases">
        <title>Chromosome-level genome assembly of the water stick insect Ranatra chinensis (Heteroptera: Nepidae).</title>
        <authorList>
            <person name="Liu X."/>
        </authorList>
    </citation>
    <scope>NUCLEOTIDE SEQUENCE [LARGE SCALE GENOMIC DNA]</scope>
    <source>
        <strain evidence="2">Cailab_2021Rc</strain>
        <tissue evidence="2">Muscle</tissue>
    </source>
</reference>
<feature type="domain" description="Peptidase C1A papain C-terminal" evidence="1">
    <location>
        <begin position="68"/>
        <end position="120"/>
    </location>
</feature>
<gene>
    <name evidence="2" type="ORF">AAG570_000828</name>
</gene>
<sequence length="123" mass="13423">MFRGAFERFVTYDVTTPSTRVVQSKGRLTTVVTTRSSPDGDDGMVDKFSVLEGVYRGGGGVAGGGRRARAREAVVILGWGADPQGVPYWIVQPFWTTEHNSTLNILRGKNCNDIEKYVVAVVV</sequence>